<gene>
    <name evidence="3" type="ORF">Tsubulata_003860</name>
</gene>
<dbReference type="Gene3D" id="3.80.10.10">
    <property type="entry name" value="Ribonuclease Inhibitor"/>
    <property type="match status" value="1"/>
</dbReference>
<dbReference type="OrthoDB" id="1582237at2759"/>
<proteinExistence type="predicted"/>
<feature type="non-terminal residue" evidence="3">
    <location>
        <position position="1"/>
    </location>
</feature>
<evidence type="ECO:0000259" key="2">
    <source>
        <dbReference type="Pfam" id="PF23247"/>
    </source>
</evidence>
<dbReference type="SUPFAM" id="SSF52047">
    <property type="entry name" value="RNI-like"/>
    <property type="match status" value="1"/>
</dbReference>
<dbReference type="Pfam" id="PF23247">
    <property type="entry name" value="LRR_RPS2"/>
    <property type="match status" value="1"/>
</dbReference>
<dbReference type="PANTHER" id="PTHR33463">
    <property type="entry name" value="NB-ARC DOMAIN-CONTAINING PROTEIN-RELATED"/>
    <property type="match status" value="1"/>
</dbReference>
<dbReference type="EMBL" id="JAKUCV010001738">
    <property type="protein sequence ID" value="KAJ4845245.1"/>
    <property type="molecule type" value="Genomic_DNA"/>
</dbReference>
<comment type="caution">
    <text evidence="3">The sequence shown here is derived from an EMBL/GenBank/DDBJ whole genome shotgun (WGS) entry which is preliminary data.</text>
</comment>
<feature type="domain" description="Disease resistance protein At4g27190-like leucine-rich repeats" evidence="2">
    <location>
        <begin position="12"/>
        <end position="112"/>
    </location>
</feature>
<reference evidence="3" key="1">
    <citation type="submission" date="2022-02" db="EMBL/GenBank/DDBJ databases">
        <authorList>
            <person name="Henning P.M."/>
            <person name="McCubbin A.G."/>
            <person name="Shore J.S."/>
        </authorList>
    </citation>
    <scope>NUCLEOTIDE SEQUENCE</scope>
    <source>
        <strain evidence="3">F60SS</strain>
        <tissue evidence="3">Leaves</tissue>
    </source>
</reference>
<dbReference type="PANTHER" id="PTHR33463:SF204">
    <property type="entry name" value="NB-ARC DOMAIN-CONTAINING PROTEIN"/>
    <property type="match status" value="1"/>
</dbReference>
<feature type="non-terminal residue" evidence="3">
    <location>
        <position position="150"/>
    </location>
</feature>
<dbReference type="AlphaFoldDB" id="A0A9Q0G862"/>
<evidence type="ECO:0000313" key="3">
    <source>
        <dbReference type="EMBL" id="KAJ4845245.1"/>
    </source>
</evidence>
<dbReference type="InterPro" id="IPR057135">
    <property type="entry name" value="At4g27190-like_LRR"/>
</dbReference>
<dbReference type="InterPro" id="IPR032675">
    <property type="entry name" value="LRR_dom_sf"/>
</dbReference>
<evidence type="ECO:0000313" key="4">
    <source>
        <dbReference type="Proteomes" id="UP001141552"/>
    </source>
</evidence>
<sequence length="150" mass="16857">IGSASPCDVYYNFSSLKTFVICYCPSIKQLFPHAVVGCLHNLNDMVIHGCVGMEEVIAVSEEDICADDLILPKLRVLDLQHLPELRSIWFKQVVCPSLQEVTLRDCLKLKRVPISLVLPDDAEPSRPSSLPRVRYHRLVRIAGLVTAFEL</sequence>
<dbReference type="Proteomes" id="UP001141552">
    <property type="component" value="Unassembled WGS sequence"/>
</dbReference>
<reference evidence="3" key="2">
    <citation type="journal article" date="2023" name="Plants (Basel)">
        <title>Annotation of the Turnera subulata (Passifloraceae) Draft Genome Reveals the S-Locus Evolved after the Divergence of Turneroideae from Passifloroideae in a Stepwise Manner.</title>
        <authorList>
            <person name="Henning P.M."/>
            <person name="Roalson E.H."/>
            <person name="Mir W."/>
            <person name="McCubbin A.G."/>
            <person name="Shore J.S."/>
        </authorList>
    </citation>
    <scope>NUCLEOTIDE SEQUENCE</scope>
    <source>
        <strain evidence="3">F60SS</strain>
    </source>
</reference>
<protein>
    <recommendedName>
        <fullName evidence="2">Disease resistance protein At4g27190-like leucine-rich repeats domain-containing protein</fullName>
    </recommendedName>
</protein>
<organism evidence="3 4">
    <name type="scientific">Turnera subulata</name>
    <dbReference type="NCBI Taxonomy" id="218843"/>
    <lineage>
        <taxon>Eukaryota</taxon>
        <taxon>Viridiplantae</taxon>
        <taxon>Streptophyta</taxon>
        <taxon>Embryophyta</taxon>
        <taxon>Tracheophyta</taxon>
        <taxon>Spermatophyta</taxon>
        <taxon>Magnoliopsida</taxon>
        <taxon>eudicotyledons</taxon>
        <taxon>Gunneridae</taxon>
        <taxon>Pentapetalae</taxon>
        <taxon>rosids</taxon>
        <taxon>fabids</taxon>
        <taxon>Malpighiales</taxon>
        <taxon>Passifloraceae</taxon>
        <taxon>Turnera</taxon>
    </lineage>
</organism>
<keyword evidence="4" id="KW-1185">Reference proteome</keyword>
<keyword evidence="1" id="KW-0611">Plant defense</keyword>
<name>A0A9Q0G862_9ROSI</name>
<dbReference type="InterPro" id="IPR050905">
    <property type="entry name" value="Plant_NBS-LRR"/>
</dbReference>
<accession>A0A9Q0G862</accession>
<evidence type="ECO:0000256" key="1">
    <source>
        <dbReference type="ARBA" id="ARBA00022821"/>
    </source>
</evidence>